<dbReference type="Proteomes" id="UP000465112">
    <property type="component" value="Chromosome 1"/>
</dbReference>
<feature type="region of interest" description="Disordered" evidence="2">
    <location>
        <begin position="981"/>
        <end position="1003"/>
    </location>
</feature>
<feature type="region of interest" description="Disordered" evidence="2">
    <location>
        <begin position="283"/>
        <end position="310"/>
    </location>
</feature>
<proteinExistence type="predicted"/>
<organism evidence="4 5">
    <name type="scientific">Perca fluviatilis</name>
    <name type="common">European perch</name>
    <dbReference type="NCBI Taxonomy" id="8168"/>
    <lineage>
        <taxon>Eukaryota</taxon>
        <taxon>Metazoa</taxon>
        <taxon>Chordata</taxon>
        <taxon>Craniata</taxon>
        <taxon>Vertebrata</taxon>
        <taxon>Euteleostomi</taxon>
        <taxon>Actinopterygii</taxon>
        <taxon>Neopterygii</taxon>
        <taxon>Teleostei</taxon>
        <taxon>Neoteleostei</taxon>
        <taxon>Acanthomorphata</taxon>
        <taxon>Eupercaria</taxon>
        <taxon>Perciformes</taxon>
        <taxon>Percoidei</taxon>
        <taxon>Percidae</taxon>
        <taxon>Percinae</taxon>
        <taxon>Perca</taxon>
    </lineage>
</organism>
<evidence type="ECO:0000313" key="5">
    <source>
        <dbReference type="Proteomes" id="UP000465112"/>
    </source>
</evidence>
<dbReference type="PANTHER" id="PTHR14662">
    <property type="entry name" value="PARTNER AND LOCALIZER OF BRCA2"/>
    <property type="match status" value="1"/>
</dbReference>
<dbReference type="GO" id="GO:0003677">
    <property type="term" value="F:DNA binding"/>
    <property type="evidence" value="ECO:0007669"/>
    <property type="project" value="InterPro"/>
</dbReference>
<keyword evidence="1" id="KW-0175">Coiled coil</keyword>
<feature type="region of interest" description="Disordered" evidence="2">
    <location>
        <begin position="73"/>
        <end position="209"/>
    </location>
</feature>
<feature type="domain" description="Partner and localiser of BRCA2 WD40" evidence="3">
    <location>
        <begin position="1080"/>
        <end position="1418"/>
    </location>
</feature>
<evidence type="ECO:0000256" key="1">
    <source>
        <dbReference type="SAM" id="Coils"/>
    </source>
</evidence>
<feature type="compositionally biased region" description="Basic and acidic residues" evidence="2">
    <location>
        <begin position="294"/>
        <end position="306"/>
    </location>
</feature>
<feature type="region of interest" description="Disordered" evidence="2">
    <location>
        <begin position="404"/>
        <end position="469"/>
    </location>
</feature>
<keyword evidence="5" id="KW-1185">Reference proteome</keyword>
<gene>
    <name evidence="4" type="ORF">PFLUV_G00004440</name>
</gene>
<comment type="caution">
    <text evidence="4">The sequence shown here is derived from an EMBL/GenBank/DDBJ whole genome shotgun (WGS) entry which is preliminary data.</text>
</comment>
<dbReference type="InterPro" id="IPR031920">
    <property type="entry name" value="PALB2_WD40"/>
</dbReference>
<dbReference type="Gene3D" id="2.130.10.10">
    <property type="entry name" value="YVTN repeat-like/Quinoprotein amine dehydrogenase"/>
    <property type="match status" value="1"/>
</dbReference>
<feature type="region of interest" description="Disordered" evidence="2">
    <location>
        <begin position="682"/>
        <end position="707"/>
    </location>
</feature>
<feature type="coiled-coil region" evidence="1">
    <location>
        <begin position="42"/>
        <end position="69"/>
    </location>
</feature>
<feature type="compositionally biased region" description="Polar residues" evidence="2">
    <location>
        <begin position="560"/>
        <end position="583"/>
    </location>
</feature>
<feature type="compositionally biased region" description="Low complexity" evidence="2">
    <location>
        <begin position="530"/>
        <end position="539"/>
    </location>
</feature>
<name>A0A6A5FQE2_PERFL</name>
<sequence>MDTPAVPLTSWMLGPSEQIAEQCKDNMHCEEQLRTTLHCDDKEKLRRKLALLQREYLRTAERLQRAERLDAVRKPVGSRISQQDQRDPEVPSNPCPHPSSLILNTTNGTAPRIAQCQRHTGGPADLDNSDAACPQTPDPSHDTAKGHRSTPTLRLRSQRSRLRWERRSAVRGTDDNREEGRSQSERMETVRTEGSGERVKMEGTEVENESEELFSCTDAESPSLLLPHWNSSGQTETGDIAGKEIRGRQKQREKETELRVDGKIESESTSLLLTCWNPAIHTEGTEQDITQNGKNKETEEGEENRITRGQTDVRLCEDSSNKDTEKNAAEEIESEKLHDKTAEIKEEKRELIEGEHDVKGVGLLDSCTLVEGLLFPAEYYVRTTRRMTFSQSQPDMQAVILSQLSVGRHRRGRGLNRRAHNPERSGQHAGTGLSSPATAPVDTRMESQSADTSAELNSQSSSEISDQISASCHQVDVDACLSPTVTTARPARGGRKRRGRGRGRPQTPRCSIDTHRLGLGHTSHNPQPTSSPLSSSSSLHGADGPKPRLTPGEAVPMQDDPQSVSVLSTATQPSSGVDGAQVSSASAQHLEKVFPIFLKSSDATNGSTQMSRSAASLQSLLLPSSSPAQTPLFPLPCLSPGPLVNKLMNFDITQDFHLPDDQFASLKLHKLRQVALDSGVEYFTSPSHNSRRSSRRSDTQSSSDTMMPLPLALSLTPTIAISPHPTEPEQAATRPVDFQNLSREHKHEEKLTSQSLTEGSAEQVCQAHTASTESVPVVQDCAADCVDQYVEQDTAVLNTPSQSSVSASNAHRTVDHPVKPQPHINFADRPAGKVNDYVIGCSDELQIKESFVISSEEQTVCPGVVHPLEDQRSTNHHTEDKAIIETLSLDCPVQKSPEEPSNSRTAVQLCKNSEAPGESPAQHLNAATDSLETTTSPPRDRLVGNKSPDSTRVLSQLLLSPPLASEACPFITPHLPSSAPPYSPPLPSLGLTPHPPLTSSPTAPPLTLAPRLSPSTQALSPPALCPCPSLLSSRPTTSPAGRIQASPVPLCTDDRRVEPPTAVSSIQPQGSSGQVGLRTEETAEEHVTRCTHTLKAPAGGCLVDACCLPGSSGHVCVVAAGKWAVCLWSQTSASDWSLTHTWAFNEPVISVFPVPDAAGLICVTLGQLEIREVRMLSCSSLLQVQLCEGVVQTVVGASKSRVVSSSHSASGSTLQVFTLSDSGSTWNSQTLLCPGVCVGALAPVDGLSDALIGTDEGGNLFVWNLKTGQQLRRIILGDGLSHTSCLRGYSYCGVLFVLLQHQLLSSLEEEAKDQMCSKEERKKTALFSLVAVNPLSGKSVLATRLHPPKAWSGRLCEADVHSSSVVGLSQSGCVCVWDLGQRATSRMVWAPEREGWQLARWGGGGTLVTGHHNGDVTLHCYSASQANLCRQRCLLLSNQNVVLS</sequence>
<protein>
    <recommendedName>
        <fullName evidence="3">Partner and localiser of BRCA2 WD40 domain-containing protein</fullName>
    </recommendedName>
</protein>
<feature type="compositionally biased region" description="Basic residues" evidence="2">
    <location>
        <begin position="407"/>
        <end position="419"/>
    </location>
</feature>
<dbReference type="InterPro" id="IPR015943">
    <property type="entry name" value="WD40/YVTN_repeat-like_dom_sf"/>
</dbReference>
<feature type="region of interest" description="Disordered" evidence="2">
    <location>
        <begin position="929"/>
        <end position="949"/>
    </location>
</feature>
<evidence type="ECO:0000259" key="3">
    <source>
        <dbReference type="Pfam" id="PF16756"/>
    </source>
</evidence>
<dbReference type="OrthoDB" id="9936560at2759"/>
<dbReference type="GO" id="GO:0000724">
    <property type="term" value="P:double-strand break repair via homologous recombination"/>
    <property type="evidence" value="ECO:0007669"/>
    <property type="project" value="InterPro"/>
</dbReference>
<dbReference type="PANTHER" id="PTHR14662:SF2">
    <property type="entry name" value="PARTNER AND LOCALIZER OF BRCA2"/>
    <property type="match status" value="1"/>
</dbReference>
<evidence type="ECO:0000256" key="2">
    <source>
        <dbReference type="SAM" id="MobiDB-lite"/>
    </source>
</evidence>
<accession>A0A6A5FQE2</accession>
<dbReference type="EMBL" id="VHII01000001">
    <property type="protein sequence ID" value="KAF1394754.1"/>
    <property type="molecule type" value="Genomic_DNA"/>
</dbReference>
<evidence type="ECO:0000313" key="4">
    <source>
        <dbReference type="EMBL" id="KAF1394754.1"/>
    </source>
</evidence>
<dbReference type="InterPro" id="IPR036322">
    <property type="entry name" value="WD40_repeat_dom_sf"/>
</dbReference>
<dbReference type="SUPFAM" id="SSF50978">
    <property type="entry name" value="WD40 repeat-like"/>
    <property type="match status" value="1"/>
</dbReference>
<dbReference type="Pfam" id="PF16756">
    <property type="entry name" value="PALB2_WD40"/>
    <property type="match status" value="1"/>
</dbReference>
<feature type="compositionally biased region" description="Low complexity" evidence="2">
    <location>
        <begin position="453"/>
        <end position="469"/>
    </location>
</feature>
<reference evidence="4 5" key="1">
    <citation type="submission" date="2019-06" db="EMBL/GenBank/DDBJ databases">
        <title>A chromosome-scale genome assembly of the European perch, Perca fluviatilis.</title>
        <authorList>
            <person name="Roques C."/>
            <person name="Zahm M."/>
            <person name="Cabau C."/>
            <person name="Klopp C."/>
            <person name="Bouchez O."/>
            <person name="Donnadieu C."/>
            <person name="Kuhl H."/>
            <person name="Gislard M."/>
            <person name="Guendouz S."/>
            <person name="Journot L."/>
            <person name="Haffray P."/>
            <person name="Bestin A."/>
            <person name="Morvezen R."/>
            <person name="Feron R."/>
            <person name="Wen M."/>
            <person name="Jouanno E."/>
            <person name="Herpin A."/>
            <person name="Schartl M."/>
            <person name="Postlethwait J."/>
            <person name="Schaerlinger B."/>
            <person name="Chardard D."/>
            <person name="Lecocq T."/>
            <person name="Poncet C."/>
            <person name="Jaffrelo L."/>
            <person name="Lampietro C."/>
            <person name="Guiguen Y."/>
        </authorList>
    </citation>
    <scope>NUCLEOTIDE SEQUENCE [LARGE SCALE GENOMIC DNA]</scope>
    <source>
        <tissue evidence="4">Blood</tissue>
    </source>
</reference>
<dbReference type="GO" id="GO:0005654">
    <property type="term" value="C:nucleoplasm"/>
    <property type="evidence" value="ECO:0007669"/>
    <property type="project" value="TreeGrafter"/>
</dbReference>
<feature type="compositionally biased region" description="Polar residues" evidence="2">
    <location>
        <begin position="800"/>
        <end position="811"/>
    </location>
</feature>
<feature type="region of interest" description="Disordered" evidence="2">
    <location>
        <begin position="483"/>
        <end position="583"/>
    </location>
</feature>
<feature type="region of interest" description="Disordered" evidence="2">
    <location>
        <begin position="800"/>
        <end position="827"/>
    </location>
</feature>
<feature type="compositionally biased region" description="Basic and acidic residues" evidence="2">
    <location>
        <begin position="162"/>
        <end position="203"/>
    </location>
</feature>
<feature type="compositionally biased region" description="Basic residues" evidence="2">
    <location>
        <begin position="492"/>
        <end position="503"/>
    </location>
</feature>
<dbReference type="InterPro" id="IPR042417">
    <property type="entry name" value="PALB2"/>
</dbReference>